<organism evidence="1 2">
    <name type="scientific">Galdieria partita</name>
    <dbReference type="NCBI Taxonomy" id="83374"/>
    <lineage>
        <taxon>Eukaryota</taxon>
        <taxon>Rhodophyta</taxon>
        <taxon>Bangiophyceae</taxon>
        <taxon>Galdieriales</taxon>
        <taxon>Galdieriaceae</taxon>
        <taxon>Galdieria</taxon>
    </lineage>
</organism>
<evidence type="ECO:0008006" key="3">
    <source>
        <dbReference type="Google" id="ProtNLM"/>
    </source>
</evidence>
<gene>
    <name evidence="1" type="ORF">GpartN1_g7191.t1</name>
</gene>
<accession>A0A9C7UUC3</accession>
<reference evidence="1" key="2">
    <citation type="submission" date="2022-01" db="EMBL/GenBank/DDBJ databases">
        <authorList>
            <person name="Hirooka S."/>
            <person name="Miyagishima S.Y."/>
        </authorList>
    </citation>
    <scope>NUCLEOTIDE SEQUENCE</scope>
    <source>
        <strain evidence="1">NBRC 102759</strain>
    </source>
</reference>
<evidence type="ECO:0000313" key="1">
    <source>
        <dbReference type="EMBL" id="GJQ15400.1"/>
    </source>
</evidence>
<comment type="caution">
    <text evidence="1">The sequence shown here is derived from an EMBL/GenBank/DDBJ whole genome shotgun (WGS) entry which is preliminary data.</text>
</comment>
<dbReference type="Proteomes" id="UP001061958">
    <property type="component" value="Unassembled WGS sequence"/>
</dbReference>
<dbReference type="AlphaFoldDB" id="A0A9C7UUC3"/>
<reference evidence="1" key="1">
    <citation type="journal article" date="2022" name="Proc. Natl. Acad. Sci. U.S.A.">
        <title>Life cycle and functional genomics of the unicellular red alga Galdieria for elucidating algal and plant evolution and industrial use.</title>
        <authorList>
            <person name="Hirooka S."/>
            <person name="Itabashi T."/>
            <person name="Ichinose T.M."/>
            <person name="Onuma R."/>
            <person name="Fujiwara T."/>
            <person name="Yamashita S."/>
            <person name="Jong L.W."/>
            <person name="Tomita R."/>
            <person name="Iwane A.H."/>
            <person name="Miyagishima S.Y."/>
        </authorList>
    </citation>
    <scope>NUCLEOTIDE SEQUENCE</scope>
    <source>
        <strain evidence="1">NBRC 102759</strain>
    </source>
</reference>
<protein>
    <recommendedName>
        <fullName evidence="3">Proteasome assembly chaperone 1</fullName>
    </recommendedName>
</protein>
<dbReference type="OrthoDB" id="10333742at2759"/>
<sequence length="257" mass="29117">MNRYLDLVDPWSRPSRAEVDDFWDENYAQPQISFRLEKNRDVNESLPSTIVVATSCLSCQVVQVLVEESKESIQWATVFRGDVEVFKLYYSKLEGAGSLLLGLRFECLESGDLHSVARLLVDSFSVDRWIVLDSMPYYRMGIPSEQSNITRYCLSSQSMKDSSLHSLLSNILEAPAALVGLSAALMTRLEIGKQYACAIIVSENQLDNSEPSAFALMMALQRLIPCNSSMEYIENVILPQVESKYKRNQTKRDSLYL</sequence>
<name>A0A9C7UUC3_9RHOD</name>
<dbReference type="EMBL" id="BQMJ01000068">
    <property type="protein sequence ID" value="GJQ15400.1"/>
    <property type="molecule type" value="Genomic_DNA"/>
</dbReference>
<keyword evidence="2" id="KW-1185">Reference proteome</keyword>
<evidence type="ECO:0000313" key="2">
    <source>
        <dbReference type="Proteomes" id="UP001061958"/>
    </source>
</evidence>
<proteinExistence type="predicted"/>